<keyword evidence="10" id="KW-1185">Reference proteome</keyword>
<keyword evidence="6 7" id="KW-0472">Membrane</keyword>
<dbReference type="Pfam" id="PF00083">
    <property type="entry name" value="Sugar_tr"/>
    <property type="match status" value="1"/>
</dbReference>
<dbReference type="SUPFAM" id="SSF103473">
    <property type="entry name" value="MFS general substrate transporter"/>
    <property type="match status" value="1"/>
</dbReference>
<organism evidence="9 10">
    <name type="scientific">Kuraishia capsulata CBS 1993</name>
    <dbReference type="NCBI Taxonomy" id="1382522"/>
    <lineage>
        <taxon>Eukaryota</taxon>
        <taxon>Fungi</taxon>
        <taxon>Dikarya</taxon>
        <taxon>Ascomycota</taxon>
        <taxon>Saccharomycotina</taxon>
        <taxon>Pichiomycetes</taxon>
        <taxon>Pichiales</taxon>
        <taxon>Pichiaceae</taxon>
        <taxon>Kuraishia</taxon>
    </lineage>
</organism>
<dbReference type="PROSITE" id="PS50850">
    <property type="entry name" value="MFS"/>
    <property type="match status" value="1"/>
</dbReference>
<evidence type="ECO:0000256" key="2">
    <source>
        <dbReference type="ARBA" id="ARBA00010992"/>
    </source>
</evidence>
<dbReference type="RefSeq" id="XP_022457326.1">
    <property type="nucleotide sequence ID" value="XM_022603445.1"/>
</dbReference>
<evidence type="ECO:0000256" key="3">
    <source>
        <dbReference type="ARBA" id="ARBA00022448"/>
    </source>
</evidence>
<dbReference type="GO" id="GO:0005351">
    <property type="term" value="F:carbohydrate:proton symporter activity"/>
    <property type="evidence" value="ECO:0007669"/>
    <property type="project" value="TreeGrafter"/>
</dbReference>
<dbReference type="InterPro" id="IPR005829">
    <property type="entry name" value="Sugar_transporter_CS"/>
</dbReference>
<keyword evidence="3" id="KW-0813">Transport</keyword>
<name>W6MGN3_9ASCO</name>
<keyword evidence="4 7" id="KW-0812">Transmembrane</keyword>
<evidence type="ECO:0000256" key="4">
    <source>
        <dbReference type="ARBA" id="ARBA00022692"/>
    </source>
</evidence>
<dbReference type="GO" id="GO:0016020">
    <property type="term" value="C:membrane"/>
    <property type="evidence" value="ECO:0007669"/>
    <property type="project" value="UniProtKB-SubCell"/>
</dbReference>
<dbReference type="AlphaFoldDB" id="W6MGN3"/>
<feature type="domain" description="Major facilitator superfamily (MFS) profile" evidence="8">
    <location>
        <begin position="1"/>
        <end position="341"/>
    </location>
</feature>
<feature type="transmembrane region" description="Helical" evidence="7">
    <location>
        <begin position="155"/>
        <end position="178"/>
    </location>
</feature>
<sequence length="407" mass="45716">MTVGRIINAIGVGVAYSIVPIYLAECSPPTVRGTLTSFYQWFFTFGQFWAYFIIYFTKDKTTKWSYLTAILVQVVIPAFMLAATPFLIESPRWLIITGKREQGVISMSKLYGKDTQYDINKIADEIEEAHNALQNYRKDTSYLDLFKGVNLRRTLIAMAIPCLLTGQGLVFMGAYLVLFLESIGVDDANLMLMVIMLVLLATNTFSFWGADRFGRRNLLMISSFFMAISFYLVAVFAWYVRSNAANNTVVAFLFIWCIVYGATWAPLAHITVGEIPSTQLREKTLAVAMFLNFGISMLVSFVNPYIQNAGEGNLQGRVGFVYGSVSWLAIIMVYFGLPEVKGLSLDVIDTLFELKTSAKTFLKEGQKLMAADGVVELDHVLSAHKSIVEGERVLESMFSPKEKMYEE</sequence>
<comment type="subcellular location">
    <subcellularLocation>
        <location evidence="1">Membrane</location>
        <topology evidence="1">Multi-pass membrane protein</topology>
    </subcellularLocation>
</comment>
<dbReference type="InterPro" id="IPR020846">
    <property type="entry name" value="MFS_dom"/>
</dbReference>
<dbReference type="PANTHER" id="PTHR48022">
    <property type="entry name" value="PLASTIDIC GLUCOSE TRANSPORTER 4"/>
    <property type="match status" value="1"/>
</dbReference>
<dbReference type="PROSITE" id="PS00216">
    <property type="entry name" value="SUGAR_TRANSPORT_1"/>
    <property type="match status" value="1"/>
</dbReference>
<dbReference type="EMBL" id="HG793126">
    <property type="protein sequence ID" value="CDK25314.1"/>
    <property type="molecule type" value="Genomic_DNA"/>
</dbReference>
<dbReference type="PRINTS" id="PR00171">
    <property type="entry name" value="SUGRTRNSPORT"/>
</dbReference>
<evidence type="ECO:0000259" key="8">
    <source>
        <dbReference type="PROSITE" id="PS50850"/>
    </source>
</evidence>
<gene>
    <name evidence="9" type="ORF">KUCA_T00001283001</name>
</gene>
<dbReference type="OrthoDB" id="6612291at2759"/>
<keyword evidence="5 7" id="KW-1133">Transmembrane helix</keyword>
<reference evidence="9" key="1">
    <citation type="submission" date="2013-12" db="EMBL/GenBank/DDBJ databases">
        <authorList>
            <person name="Genoscope - CEA"/>
        </authorList>
    </citation>
    <scope>NUCLEOTIDE SEQUENCE</scope>
    <source>
        <strain evidence="9">CBS 1993</strain>
    </source>
</reference>
<protein>
    <recommendedName>
        <fullName evidence="8">Major facilitator superfamily (MFS) profile domain-containing protein</fullName>
    </recommendedName>
</protein>
<dbReference type="Proteomes" id="UP000019384">
    <property type="component" value="Unassembled WGS sequence"/>
</dbReference>
<dbReference type="InterPro" id="IPR005828">
    <property type="entry name" value="MFS_sugar_transport-like"/>
</dbReference>
<evidence type="ECO:0000256" key="6">
    <source>
        <dbReference type="ARBA" id="ARBA00023136"/>
    </source>
</evidence>
<dbReference type="GeneID" id="34518714"/>
<feature type="transmembrane region" description="Helical" evidence="7">
    <location>
        <begin position="190"/>
        <end position="210"/>
    </location>
</feature>
<feature type="transmembrane region" description="Helical" evidence="7">
    <location>
        <begin position="284"/>
        <end position="306"/>
    </location>
</feature>
<dbReference type="InterPro" id="IPR003663">
    <property type="entry name" value="Sugar/inositol_transpt"/>
</dbReference>
<accession>W6MGN3</accession>
<evidence type="ECO:0000256" key="5">
    <source>
        <dbReference type="ARBA" id="ARBA00022989"/>
    </source>
</evidence>
<dbReference type="InterPro" id="IPR036259">
    <property type="entry name" value="MFS_trans_sf"/>
</dbReference>
<feature type="transmembrane region" description="Helical" evidence="7">
    <location>
        <begin position="6"/>
        <end position="24"/>
    </location>
</feature>
<proteinExistence type="inferred from homology"/>
<dbReference type="Gene3D" id="1.20.1250.20">
    <property type="entry name" value="MFS general substrate transporter like domains"/>
    <property type="match status" value="1"/>
</dbReference>
<comment type="similarity">
    <text evidence="2">Belongs to the major facilitator superfamily. Sugar transporter (TC 2.A.1.1) family.</text>
</comment>
<feature type="transmembrane region" description="Helical" evidence="7">
    <location>
        <begin position="66"/>
        <end position="88"/>
    </location>
</feature>
<feature type="transmembrane region" description="Helical" evidence="7">
    <location>
        <begin position="251"/>
        <end position="272"/>
    </location>
</feature>
<feature type="transmembrane region" description="Helical" evidence="7">
    <location>
        <begin position="217"/>
        <end position="239"/>
    </location>
</feature>
<dbReference type="HOGENOM" id="CLU_001265_30_1_1"/>
<feature type="transmembrane region" description="Helical" evidence="7">
    <location>
        <begin position="36"/>
        <end position="54"/>
    </location>
</feature>
<reference evidence="9" key="2">
    <citation type="submission" date="2014-02" db="EMBL/GenBank/DDBJ databases">
        <title>Complete DNA sequence of /Kuraishia capsulata/ illustrates novel genomic features among budding yeasts (/Saccharomycotina/).</title>
        <authorList>
            <person name="Morales L."/>
            <person name="Noel B."/>
            <person name="Porcel B."/>
            <person name="Marcet-Houben M."/>
            <person name="Hullo M-F."/>
            <person name="Sacerdot C."/>
            <person name="Tekaia F."/>
            <person name="Leh-Louis V."/>
            <person name="Despons L."/>
            <person name="Khanna V."/>
            <person name="Aury J-M."/>
            <person name="Barbe V."/>
            <person name="Couloux A."/>
            <person name="Labadie K."/>
            <person name="Pelletier E."/>
            <person name="Souciet J-L."/>
            <person name="Boekhout T."/>
            <person name="Gabaldon T."/>
            <person name="Wincker P."/>
            <person name="Dujon B."/>
        </authorList>
    </citation>
    <scope>NUCLEOTIDE SEQUENCE</scope>
    <source>
        <strain evidence="9">CBS 1993</strain>
    </source>
</reference>
<evidence type="ECO:0000256" key="1">
    <source>
        <dbReference type="ARBA" id="ARBA00004141"/>
    </source>
</evidence>
<evidence type="ECO:0000313" key="9">
    <source>
        <dbReference type="EMBL" id="CDK25314.1"/>
    </source>
</evidence>
<dbReference type="STRING" id="1382522.W6MGN3"/>
<dbReference type="InterPro" id="IPR050360">
    <property type="entry name" value="MFS_Sugar_Transporters"/>
</dbReference>
<evidence type="ECO:0000256" key="7">
    <source>
        <dbReference type="SAM" id="Phobius"/>
    </source>
</evidence>
<dbReference type="PANTHER" id="PTHR48022:SF17">
    <property type="entry name" value="HEXOSE TRANSPORTER"/>
    <property type="match status" value="1"/>
</dbReference>
<evidence type="ECO:0000313" key="10">
    <source>
        <dbReference type="Proteomes" id="UP000019384"/>
    </source>
</evidence>
<feature type="transmembrane region" description="Helical" evidence="7">
    <location>
        <begin position="318"/>
        <end position="337"/>
    </location>
</feature>